<accession>A0A167QP42</accession>
<evidence type="ECO:0000313" key="2">
    <source>
        <dbReference type="Proteomes" id="UP000077315"/>
    </source>
</evidence>
<gene>
    <name evidence="1" type="ORF">PHYBLDRAFT_185013</name>
</gene>
<evidence type="ECO:0000313" key="1">
    <source>
        <dbReference type="EMBL" id="OAD79991.1"/>
    </source>
</evidence>
<reference evidence="2" key="1">
    <citation type="submission" date="2015-06" db="EMBL/GenBank/DDBJ databases">
        <title>Expansion of signal transduction pathways in fungi by whole-genome duplication.</title>
        <authorList>
            <consortium name="DOE Joint Genome Institute"/>
            <person name="Corrochano L.M."/>
            <person name="Kuo A."/>
            <person name="Marcet-Houben M."/>
            <person name="Polaino S."/>
            <person name="Salamov A."/>
            <person name="Villalobos J.M."/>
            <person name="Alvarez M.I."/>
            <person name="Avalos J."/>
            <person name="Benito E.P."/>
            <person name="Benoit I."/>
            <person name="Burger G."/>
            <person name="Camino L.P."/>
            <person name="Canovas D."/>
            <person name="Cerda-Olmedo E."/>
            <person name="Cheng J.-F."/>
            <person name="Dominguez A."/>
            <person name="Elias M."/>
            <person name="Eslava A.P."/>
            <person name="Glaser F."/>
            <person name="Grimwood J."/>
            <person name="Gutierrez G."/>
            <person name="Heitman J."/>
            <person name="Henrissat B."/>
            <person name="Iturriaga E.A."/>
            <person name="Lang B.F."/>
            <person name="Lavin J.L."/>
            <person name="Lee S."/>
            <person name="Li W."/>
            <person name="Lindquist E."/>
            <person name="Lopez-Garcia S."/>
            <person name="Luque E.M."/>
            <person name="Marcos A.T."/>
            <person name="Martin J."/>
            <person name="McCluskey K."/>
            <person name="Medina H.R."/>
            <person name="Miralles-Duran A."/>
            <person name="Miyazaki A."/>
            <person name="Munoz-Torres E."/>
            <person name="Oguiza J.A."/>
            <person name="Ohm R."/>
            <person name="Olmedo M."/>
            <person name="Orejas M."/>
            <person name="Ortiz-Castellanos L."/>
            <person name="Pisabarro A.G."/>
            <person name="Rodriguez-Romero J."/>
            <person name="Ruiz-Herrera J."/>
            <person name="Ruiz-Vazquez R."/>
            <person name="Sanz C."/>
            <person name="Schackwitz W."/>
            <person name="Schmutz J."/>
            <person name="Shahriari M."/>
            <person name="Shelest E."/>
            <person name="Silva-Franco F."/>
            <person name="Soanes D."/>
            <person name="Syed K."/>
            <person name="Tagua V.G."/>
            <person name="Talbot N.J."/>
            <person name="Thon M."/>
            <person name="De vries R.P."/>
            <person name="Wiebenga A."/>
            <person name="Yadav J.S."/>
            <person name="Braun E.L."/>
            <person name="Baker S."/>
            <person name="Garre V."/>
            <person name="Horwitz B."/>
            <person name="Torres-Martinez S."/>
            <person name="Idnurm A."/>
            <person name="Herrera-Estrella A."/>
            <person name="Gabaldon T."/>
            <person name="Grigoriev I.V."/>
        </authorList>
    </citation>
    <scope>NUCLEOTIDE SEQUENCE [LARGE SCALE GENOMIC DNA]</scope>
    <source>
        <strain evidence="2">NRRL 1555(-)</strain>
    </source>
</reference>
<dbReference type="VEuPathDB" id="FungiDB:PHYBLDRAFT_185013"/>
<dbReference type="RefSeq" id="XP_018298031.1">
    <property type="nucleotide sequence ID" value="XM_018439018.1"/>
</dbReference>
<organism evidence="1 2">
    <name type="scientific">Phycomyces blakesleeanus (strain ATCC 8743b / DSM 1359 / FGSC 10004 / NBRC 33097 / NRRL 1555)</name>
    <dbReference type="NCBI Taxonomy" id="763407"/>
    <lineage>
        <taxon>Eukaryota</taxon>
        <taxon>Fungi</taxon>
        <taxon>Fungi incertae sedis</taxon>
        <taxon>Mucoromycota</taxon>
        <taxon>Mucoromycotina</taxon>
        <taxon>Mucoromycetes</taxon>
        <taxon>Mucorales</taxon>
        <taxon>Phycomycetaceae</taxon>
        <taxon>Phycomyces</taxon>
    </lineage>
</organism>
<proteinExistence type="predicted"/>
<keyword evidence="2" id="KW-1185">Reference proteome</keyword>
<dbReference type="InParanoid" id="A0A167QP42"/>
<dbReference type="EMBL" id="KV440972">
    <property type="protein sequence ID" value="OAD79991.1"/>
    <property type="molecule type" value="Genomic_DNA"/>
</dbReference>
<protein>
    <submittedName>
        <fullName evidence="1">Uncharacterized protein</fullName>
    </submittedName>
</protein>
<dbReference type="AlphaFoldDB" id="A0A167QP42"/>
<sequence length="114" mass="13194">MFMSYNYAYNNPLMYLILCYCKMLPKKVWDYGPMDKASDYESGDSSLVLLSFLIWDGLPFTIAKSKGQTHWGSESIYVTVVNLYKTLLRFVIYEVSLTYRTAAVNYPDFSDSSK</sequence>
<name>A0A167QP42_PHYB8</name>
<dbReference type="Proteomes" id="UP000077315">
    <property type="component" value="Unassembled WGS sequence"/>
</dbReference>
<dbReference type="GeneID" id="28999924"/>